<evidence type="ECO:0000313" key="8">
    <source>
        <dbReference type="EMBL" id="KAJ3597156.1"/>
    </source>
</evidence>
<evidence type="ECO:0000313" key="9">
    <source>
        <dbReference type="Proteomes" id="UP001148018"/>
    </source>
</evidence>
<dbReference type="InterPro" id="IPR047178">
    <property type="entry name" value="JIP1_scaffold"/>
</dbReference>
<feature type="region of interest" description="Disordered" evidence="6">
    <location>
        <begin position="393"/>
        <end position="430"/>
    </location>
</feature>
<dbReference type="Gene3D" id="2.30.29.30">
    <property type="entry name" value="Pleckstrin-homology domain (PH domain)/Phosphotyrosine-binding domain (PTB)"/>
    <property type="match status" value="1"/>
</dbReference>
<dbReference type="InterPro" id="IPR006020">
    <property type="entry name" value="PTB/PI_dom"/>
</dbReference>
<feature type="domain" description="SH3" evidence="7">
    <location>
        <begin position="463"/>
        <end position="524"/>
    </location>
</feature>
<dbReference type="EMBL" id="JANIIK010000110">
    <property type="protein sequence ID" value="KAJ3597156.1"/>
    <property type="molecule type" value="Genomic_DNA"/>
</dbReference>
<comment type="similarity">
    <text evidence="2">Belongs to the JIP scaffold family.</text>
</comment>
<dbReference type="AlphaFoldDB" id="A0A9Q0DZ08"/>
<dbReference type="PANTHER" id="PTHR47437">
    <property type="entry name" value="JNK-INTERACTING PROTEIN 1-LIKE PROTEIN"/>
    <property type="match status" value="1"/>
</dbReference>
<dbReference type="GO" id="GO:0005737">
    <property type="term" value="C:cytoplasm"/>
    <property type="evidence" value="ECO:0007669"/>
    <property type="project" value="UniProtKB-SubCell"/>
</dbReference>
<feature type="compositionally biased region" description="Basic and acidic residues" evidence="6">
    <location>
        <begin position="147"/>
        <end position="206"/>
    </location>
</feature>
<dbReference type="FunFam" id="2.30.30.40:FF:000032">
    <property type="entry name" value="Putative C-Jun-amino-terminal kinase-interacting protein 2"/>
    <property type="match status" value="1"/>
</dbReference>
<evidence type="ECO:0000256" key="2">
    <source>
        <dbReference type="ARBA" id="ARBA00009866"/>
    </source>
</evidence>
<dbReference type="SMART" id="SM00326">
    <property type="entry name" value="SH3"/>
    <property type="match status" value="1"/>
</dbReference>
<dbReference type="Gene3D" id="2.30.30.40">
    <property type="entry name" value="SH3 Domains"/>
    <property type="match status" value="1"/>
</dbReference>
<keyword evidence="9" id="KW-1185">Reference proteome</keyword>
<feature type="compositionally biased region" description="Polar residues" evidence="6">
    <location>
        <begin position="258"/>
        <end position="284"/>
    </location>
</feature>
<evidence type="ECO:0000256" key="4">
    <source>
        <dbReference type="ARBA" id="ARBA00022490"/>
    </source>
</evidence>
<dbReference type="SMART" id="SM00462">
    <property type="entry name" value="PTB"/>
    <property type="match status" value="1"/>
</dbReference>
<keyword evidence="3 5" id="KW-0728">SH3 domain</keyword>
<comment type="caution">
    <text evidence="8">The sequence shown here is derived from an EMBL/GenBank/DDBJ whole genome shotgun (WGS) entry which is preliminary data.</text>
</comment>
<feature type="region of interest" description="Disordered" evidence="6">
    <location>
        <begin position="132"/>
        <end position="374"/>
    </location>
</feature>
<feature type="compositionally biased region" description="Basic and acidic residues" evidence="6">
    <location>
        <begin position="90"/>
        <end position="99"/>
    </location>
</feature>
<evidence type="ECO:0000256" key="1">
    <source>
        <dbReference type="ARBA" id="ARBA00004496"/>
    </source>
</evidence>
<protein>
    <recommendedName>
        <fullName evidence="7">SH3 domain-containing protein</fullName>
    </recommendedName>
</protein>
<keyword evidence="4" id="KW-0963">Cytoplasm</keyword>
<dbReference type="Pfam" id="PF14604">
    <property type="entry name" value="SH3_9"/>
    <property type="match status" value="1"/>
</dbReference>
<dbReference type="SUPFAM" id="SSF50729">
    <property type="entry name" value="PH domain-like"/>
    <property type="match status" value="1"/>
</dbReference>
<dbReference type="Pfam" id="PF00640">
    <property type="entry name" value="PID"/>
    <property type="match status" value="1"/>
</dbReference>
<evidence type="ECO:0000256" key="6">
    <source>
        <dbReference type="SAM" id="MobiDB-lite"/>
    </source>
</evidence>
<dbReference type="InterPro" id="IPR001452">
    <property type="entry name" value="SH3_domain"/>
</dbReference>
<proteinExistence type="inferred from homology"/>
<dbReference type="GO" id="GO:0007254">
    <property type="term" value="P:JNK cascade"/>
    <property type="evidence" value="ECO:0007669"/>
    <property type="project" value="TreeGrafter"/>
</dbReference>
<evidence type="ECO:0000256" key="3">
    <source>
        <dbReference type="ARBA" id="ARBA00022443"/>
    </source>
</evidence>
<dbReference type="PROSITE" id="PS50002">
    <property type="entry name" value="SH3"/>
    <property type="match status" value="1"/>
</dbReference>
<accession>A0A9Q0DZ08</accession>
<comment type="subcellular location">
    <subcellularLocation>
        <location evidence="1">Cytoplasm</location>
    </subcellularLocation>
</comment>
<sequence length="662" mass="73244">MWSWSSVTMDTRRPKRPTTLALFPPRAQPRSQDTINNNSLGKKESWKDGRSSSPHITAAGPPPSPPAPPLGEEAEQRQTVTRPRVLRQTHSPDCRETDSKPPPTGPYQVHRGSRGAGKANNIFTSQNICVASMVVPRTPVAPRKQRPKDPERTQDKTGSRDIKGSQDKTWSRDIRGSQDKTGSRDIKGSQDKTWSRDNRGSQDKTWSRYNRGSQDKTGSRDNRGSQDKTGSRDNRGSQDKRQRQQEEQRRIEAAVQNDARNQISPTALSRSNSESGSNRMSISSDIEGPPSDPLCPAAVPPDRTNTDIREEDGEGEATGPAAGAHNGNCEPERESKGPETLGGLSEAGKQRHAETDCDNSGGITAVATKDPPSGLSYDRIEHSLELDMATELAKGRKDEDSDTETVYQQSKMAPVTSHREEEPTGGKSRAPATRKFVNLFVNGNQHTGAESFGVFSCFLDGVEKQQSHRAVYRFVPRHADELYLETDDPVLMLSQSEDLWCQGYNMRTGSSGIFPTYYAARVSKEPNQAPSDAWMDRFSVRFLGSVQVPFHQGNHVLCAAMQKVSVSGLKINVQDKCSSATRGDQCSNFFQLKNISFCGCHPKYNKYFGFISKHPDQQRFACHVVMTDTTSLPLAEAVGRAFQQYYAAHIGYSCPTEDIFID</sequence>
<evidence type="ECO:0000256" key="5">
    <source>
        <dbReference type="PROSITE-ProRule" id="PRU00192"/>
    </source>
</evidence>
<gene>
    <name evidence="8" type="ORF">NHX12_003556</name>
</gene>
<feature type="compositionally biased region" description="Basic and acidic residues" evidence="6">
    <location>
        <begin position="41"/>
        <end position="50"/>
    </location>
</feature>
<reference evidence="8" key="1">
    <citation type="submission" date="2022-07" db="EMBL/GenBank/DDBJ databases">
        <title>Chromosome-level genome of Muraenolepis orangiensis.</title>
        <authorList>
            <person name="Kim J."/>
        </authorList>
    </citation>
    <scope>NUCLEOTIDE SEQUENCE</scope>
    <source>
        <strain evidence="8">KU_S4_2022</strain>
        <tissue evidence="8">Muscle</tissue>
    </source>
</reference>
<name>A0A9Q0DZ08_9TELE</name>
<dbReference type="OrthoDB" id="5965083at2759"/>
<organism evidence="8 9">
    <name type="scientific">Muraenolepis orangiensis</name>
    <name type="common">Patagonian moray cod</name>
    <dbReference type="NCBI Taxonomy" id="630683"/>
    <lineage>
        <taxon>Eukaryota</taxon>
        <taxon>Metazoa</taxon>
        <taxon>Chordata</taxon>
        <taxon>Craniata</taxon>
        <taxon>Vertebrata</taxon>
        <taxon>Euteleostomi</taxon>
        <taxon>Actinopterygii</taxon>
        <taxon>Neopterygii</taxon>
        <taxon>Teleostei</taxon>
        <taxon>Neoteleostei</taxon>
        <taxon>Acanthomorphata</taxon>
        <taxon>Zeiogadaria</taxon>
        <taxon>Gadariae</taxon>
        <taxon>Gadiformes</taxon>
        <taxon>Muraenolepidoidei</taxon>
        <taxon>Muraenolepididae</taxon>
        <taxon>Muraenolepis</taxon>
    </lineage>
</organism>
<evidence type="ECO:0000259" key="7">
    <source>
        <dbReference type="PROSITE" id="PS50002"/>
    </source>
</evidence>
<dbReference type="PANTHER" id="PTHR47437:SF3">
    <property type="entry name" value="C-JUN-AMINO-TERMINAL KINASE-INTERACTING PROTEIN 1"/>
    <property type="match status" value="1"/>
</dbReference>
<dbReference type="GO" id="GO:0005078">
    <property type="term" value="F:MAP-kinase scaffold activity"/>
    <property type="evidence" value="ECO:0007669"/>
    <property type="project" value="TreeGrafter"/>
</dbReference>
<dbReference type="InterPro" id="IPR011993">
    <property type="entry name" value="PH-like_dom_sf"/>
</dbReference>
<dbReference type="GO" id="GO:0008432">
    <property type="term" value="F:JUN kinase binding"/>
    <property type="evidence" value="ECO:0007669"/>
    <property type="project" value="TreeGrafter"/>
</dbReference>
<feature type="region of interest" description="Disordered" evidence="6">
    <location>
        <begin position="1"/>
        <end position="120"/>
    </location>
</feature>
<feature type="compositionally biased region" description="Pro residues" evidence="6">
    <location>
        <begin position="60"/>
        <end position="69"/>
    </location>
</feature>
<feature type="compositionally biased region" description="Polar residues" evidence="6">
    <location>
        <begin position="29"/>
        <end position="40"/>
    </location>
</feature>
<feature type="compositionally biased region" description="Basic and acidic residues" evidence="6">
    <location>
        <begin position="213"/>
        <end position="252"/>
    </location>
</feature>
<dbReference type="Proteomes" id="UP001148018">
    <property type="component" value="Unassembled WGS sequence"/>
</dbReference>
<dbReference type="CDD" id="cd01212">
    <property type="entry name" value="PTB_JIP"/>
    <property type="match status" value="1"/>
</dbReference>
<dbReference type="GO" id="GO:0046328">
    <property type="term" value="P:regulation of JNK cascade"/>
    <property type="evidence" value="ECO:0007669"/>
    <property type="project" value="InterPro"/>
</dbReference>